<evidence type="ECO:0000313" key="3">
    <source>
        <dbReference type="Proteomes" id="UP001556118"/>
    </source>
</evidence>
<accession>A0ABV3R9X0</accession>
<keyword evidence="1" id="KW-0732">Signal</keyword>
<dbReference type="Proteomes" id="UP001556118">
    <property type="component" value="Unassembled WGS sequence"/>
</dbReference>
<name>A0ABV3R9X0_9SPHN</name>
<evidence type="ECO:0000313" key="2">
    <source>
        <dbReference type="EMBL" id="MEW9854886.1"/>
    </source>
</evidence>
<comment type="caution">
    <text evidence="2">The sequence shown here is derived from an EMBL/GenBank/DDBJ whole genome shotgun (WGS) entry which is preliminary data.</text>
</comment>
<evidence type="ECO:0000256" key="1">
    <source>
        <dbReference type="SAM" id="SignalP"/>
    </source>
</evidence>
<dbReference type="EMBL" id="JBFNXR010000021">
    <property type="protein sequence ID" value="MEW9854886.1"/>
    <property type="molecule type" value="Genomic_DNA"/>
</dbReference>
<dbReference type="InterPro" id="IPR018673">
    <property type="entry name" value="DUF2141"/>
</dbReference>
<feature type="signal peptide" evidence="1">
    <location>
        <begin position="1"/>
        <end position="23"/>
    </location>
</feature>
<keyword evidence="3" id="KW-1185">Reference proteome</keyword>
<feature type="chain" id="PRO_5046161425" evidence="1">
    <location>
        <begin position="24"/>
        <end position="148"/>
    </location>
</feature>
<reference evidence="2 3" key="1">
    <citation type="submission" date="2024-06" db="EMBL/GenBank/DDBJ databases">
        <title>Novosphingobium rhizovicinus M1R2S20.</title>
        <authorList>
            <person name="Sun J.-Q."/>
        </authorList>
    </citation>
    <scope>NUCLEOTIDE SEQUENCE [LARGE SCALE GENOMIC DNA]</scope>
    <source>
        <strain evidence="2 3">M1R2S20</strain>
    </source>
</reference>
<gene>
    <name evidence="2" type="ORF">ABUH87_06795</name>
</gene>
<sequence>MRDRPRALSSLTLLAALPLTSGATLPSTDVSALVTNLRSDRGQILACLTARPEAFPGCNNDPDARRLKVPATTTHLRFGTVPEGRYAIALIHDENSNGKLDKHLVIPREGFGFSQDAPVVMGPPRFSSAAFPVGSTGEHLSIKMRYLL</sequence>
<dbReference type="Pfam" id="PF09912">
    <property type="entry name" value="DUF2141"/>
    <property type="match status" value="1"/>
</dbReference>
<proteinExistence type="predicted"/>
<organism evidence="2 3">
    <name type="scientific">Novosphingobium rhizovicinum</name>
    <dbReference type="NCBI Taxonomy" id="3228928"/>
    <lineage>
        <taxon>Bacteria</taxon>
        <taxon>Pseudomonadati</taxon>
        <taxon>Pseudomonadota</taxon>
        <taxon>Alphaproteobacteria</taxon>
        <taxon>Sphingomonadales</taxon>
        <taxon>Sphingomonadaceae</taxon>
        <taxon>Novosphingobium</taxon>
    </lineage>
</organism>
<protein>
    <submittedName>
        <fullName evidence="2">DUF2141 domain-containing protein</fullName>
    </submittedName>
</protein>
<dbReference type="RefSeq" id="WP_367771613.1">
    <property type="nucleotide sequence ID" value="NZ_JBFNXR010000021.1"/>
</dbReference>